<reference evidence="1 2" key="1">
    <citation type="submission" date="2015-03" db="EMBL/GenBank/DDBJ databases">
        <authorList>
            <person name="Hassan Y.I."/>
            <person name="Lepp D."/>
            <person name="Zhou T."/>
        </authorList>
    </citation>
    <scope>NUCLEOTIDE SEQUENCE [LARGE SCALE GENOMIC DNA]</scope>
    <source>
        <strain evidence="1 2">GH2-10</strain>
    </source>
</reference>
<evidence type="ECO:0000313" key="1">
    <source>
        <dbReference type="EMBL" id="KKB80729.1"/>
    </source>
</evidence>
<comment type="caution">
    <text evidence="1">The sequence shown here is derived from an EMBL/GenBank/DDBJ whole genome shotgun (WGS) entry which is preliminary data.</text>
</comment>
<sequence length="183" mass="20599">MAAIPDISIFGQRILILGPSNAGKSTLAVALGERLGVPVVHLDRLRHLPNTNWEVRNDDDFAQLHDEAILPPGWVIEGNYSHLLPQRFRRATGALVISDGLVKRYRRYFQRTLFQRQRAGALEGGQDRVNRMMLGWLWKTRHSVGKYQALVLEAGLPHLFVNDQRALDGLYNAWALSLPASLA</sequence>
<dbReference type="Proteomes" id="UP000033514">
    <property type="component" value="Unassembled WGS sequence"/>
</dbReference>
<gene>
    <name evidence="1" type="ORF">VW35_00515</name>
</gene>
<organism evidence="1 2">
    <name type="scientific">Devosia soli</name>
    <dbReference type="NCBI Taxonomy" id="361041"/>
    <lineage>
        <taxon>Bacteria</taxon>
        <taxon>Pseudomonadati</taxon>
        <taxon>Pseudomonadota</taxon>
        <taxon>Alphaproteobacteria</taxon>
        <taxon>Hyphomicrobiales</taxon>
        <taxon>Devosiaceae</taxon>
        <taxon>Devosia</taxon>
    </lineage>
</organism>
<name>A0A0F5LEV8_9HYPH</name>
<proteinExistence type="predicted"/>
<dbReference type="InterPro" id="IPR052922">
    <property type="entry name" value="Cytidylate_Kinase-2"/>
</dbReference>
<dbReference type="InterPro" id="IPR027417">
    <property type="entry name" value="P-loop_NTPase"/>
</dbReference>
<dbReference type="RefSeq" id="WP_046141086.1">
    <property type="nucleotide sequence ID" value="NZ_LAJG01000005.1"/>
</dbReference>
<evidence type="ECO:0000313" key="2">
    <source>
        <dbReference type="Proteomes" id="UP000033514"/>
    </source>
</evidence>
<keyword evidence="2" id="KW-1185">Reference proteome</keyword>
<dbReference type="PANTHER" id="PTHR37816:SF1">
    <property type="entry name" value="TOXIN"/>
    <property type="match status" value="1"/>
</dbReference>
<dbReference type="PATRIC" id="fig|361041.3.peg.3484"/>
<dbReference type="Gene3D" id="3.40.50.300">
    <property type="entry name" value="P-loop containing nucleotide triphosphate hydrolases"/>
    <property type="match status" value="1"/>
</dbReference>
<dbReference type="STRING" id="361041.VW35_00515"/>
<dbReference type="SUPFAM" id="SSF52540">
    <property type="entry name" value="P-loop containing nucleoside triphosphate hydrolases"/>
    <property type="match status" value="1"/>
</dbReference>
<dbReference type="PANTHER" id="PTHR37816">
    <property type="entry name" value="YALI0E33011P"/>
    <property type="match status" value="1"/>
</dbReference>
<dbReference type="OrthoDB" id="7210594at2"/>
<protein>
    <recommendedName>
        <fullName evidence="3">ATPase AAA</fullName>
    </recommendedName>
</protein>
<dbReference type="EMBL" id="LAJG01000005">
    <property type="protein sequence ID" value="KKB80729.1"/>
    <property type="molecule type" value="Genomic_DNA"/>
</dbReference>
<dbReference type="AlphaFoldDB" id="A0A0F5LEV8"/>
<evidence type="ECO:0008006" key="3">
    <source>
        <dbReference type="Google" id="ProtNLM"/>
    </source>
</evidence>
<accession>A0A0F5LEV8</accession>